<evidence type="ECO:0000313" key="7">
    <source>
        <dbReference type="EMBL" id="EIM75239.1"/>
    </source>
</evidence>
<evidence type="ECO:0000313" key="8">
    <source>
        <dbReference type="Proteomes" id="UP000005551"/>
    </source>
</evidence>
<sequence length="193" mass="22344">MDAIHFKVREDGKYSNSAIYTVFAIDMDGNRDVLGLYMSSGGERAKKWGMVMDDLKMRGVVDILVICTDDLKGFSEQIQDSFPYAIIQKCVVHQIRNSLKHVDDKDKKEVTKDLRYVYTSPTVEMAGTALAAFEVKWGKKYGYIVKQWKTNWDELMAFMDFSTEMRRMIYTTNPAEALHRIMRRLIKSKGAWV</sequence>
<comment type="similarity">
    <text evidence="2 6">Belongs to the transposase mutator family.</text>
</comment>
<proteinExistence type="inferred from homology"/>
<reference evidence="7 8" key="1">
    <citation type="submission" date="2012-05" db="EMBL/GenBank/DDBJ databases">
        <title>Genome sequence of Nitritalea halalkaliphila LW7.</title>
        <authorList>
            <person name="Jangir P.K."/>
            <person name="Singh A."/>
            <person name="Shivaji S."/>
            <person name="Sharma R."/>
        </authorList>
    </citation>
    <scope>NUCLEOTIDE SEQUENCE [LARGE SCALE GENOMIC DNA]</scope>
    <source>
        <strain evidence="7 8">LW7</strain>
    </source>
</reference>
<evidence type="ECO:0000256" key="1">
    <source>
        <dbReference type="ARBA" id="ARBA00002190"/>
    </source>
</evidence>
<dbReference type="PANTHER" id="PTHR33217">
    <property type="entry name" value="TRANSPOSASE FOR INSERTION SEQUENCE ELEMENT IS1081"/>
    <property type="match status" value="1"/>
</dbReference>
<dbReference type="GO" id="GO:0006313">
    <property type="term" value="P:DNA transposition"/>
    <property type="evidence" value="ECO:0007669"/>
    <property type="project" value="UniProtKB-UniRule"/>
</dbReference>
<dbReference type="GO" id="GO:0003677">
    <property type="term" value="F:DNA binding"/>
    <property type="evidence" value="ECO:0007669"/>
    <property type="project" value="UniProtKB-UniRule"/>
</dbReference>
<evidence type="ECO:0000256" key="2">
    <source>
        <dbReference type="ARBA" id="ARBA00010961"/>
    </source>
</evidence>
<dbReference type="PROSITE" id="PS01007">
    <property type="entry name" value="TRANSPOSASE_MUTATOR"/>
    <property type="match status" value="1"/>
</dbReference>
<evidence type="ECO:0000256" key="4">
    <source>
        <dbReference type="ARBA" id="ARBA00023125"/>
    </source>
</evidence>
<dbReference type="Proteomes" id="UP000005551">
    <property type="component" value="Unassembled WGS sequence"/>
</dbReference>
<evidence type="ECO:0000256" key="5">
    <source>
        <dbReference type="ARBA" id="ARBA00023172"/>
    </source>
</evidence>
<dbReference type="AlphaFoldDB" id="I5C087"/>
<evidence type="ECO:0000256" key="3">
    <source>
        <dbReference type="ARBA" id="ARBA00022578"/>
    </source>
</evidence>
<dbReference type="EMBL" id="AJYA01000031">
    <property type="protein sequence ID" value="EIM75239.1"/>
    <property type="molecule type" value="Genomic_DNA"/>
</dbReference>
<protein>
    <recommendedName>
        <fullName evidence="6">Mutator family transposase</fullName>
    </recommendedName>
</protein>
<keyword evidence="4 6" id="KW-0238">DNA-binding</keyword>
<dbReference type="PANTHER" id="PTHR33217:SF8">
    <property type="entry name" value="MUTATOR FAMILY TRANSPOSASE"/>
    <property type="match status" value="1"/>
</dbReference>
<evidence type="ECO:0000256" key="6">
    <source>
        <dbReference type="RuleBase" id="RU365089"/>
    </source>
</evidence>
<organism evidence="7 8">
    <name type="scientific">Nitritalea halalkaliphila LW7</name>
    <dbReference type="NCBI Taxonomy" id="1189621"/>
    <lineage>
        <taxon>Bacteria</taxon>
        <taxon>Pseudomonadati</taxon>
        <taxon>Bacteroidota</taxon>
        <taxon>Cytophagia</taxon>
        <taxon>Cytophagales</taxon>
        <taxon>Cyclobacteriaceae</taxon>
        <taxon>Nitritalea</taxon>
    </lineage>
</organism>
<dbReference type="STRING" id="1189621.A3SI_13954"/>
<keyword evidence="3 6" id="KW-0815">Transposition</keyword>
<dbReference type="GO" id="GO:0004803">
    <property type="term" value="F:transposase activity"/>
    <property type="evidence" value="ECO:0007669"/>
    <property type="project" value="UniProtKB-UniRule"/>
</dbReference>
<dbReference type="InterPro" id="IPR001207">
    <property type="entry name" value="Transposase_mutator"/>
</dbReference>
<gene>
    <name evidence="7" type="ORF">A3SI_13954</name>
</gene>
<keyword evidence="6" id="KW-0814">Transposable element</keyword>
<comment type="function">
    <text evidence="1 6">Required for the transposition of the insertion element.</text>
</comment>
<name>I5C087_9BACT</name>
<keyword evidence="5 6" id="KW-0233">DNA recombination</keyword>
<accession>I5C087</accession>
<keyword evidence="8" id="KW-1185">Reference proteome</keyword>
<comment type="caution">
    <text evidence="7">The sequence shown here is derived from an EMBL/GenBank/DDBJ whole genome shotgun (WGS) entry which is preliminary data.</text>
</comment>
<dbReference type="Pfam" id="PF00872">
    <property type="entry name" value="Transposase_mut"/>
    <property type="match status" value="1"/>
</dbReference>